<dbReference type="Gene3D" id="2.170.130.10">
    <property type="entry name" value="TonB-dependent receptor, plug domain"/>
    <property type="match status" value="1"/>
</dbReference>
<dbReference type="Pfam" id="PF13715">
    <property type="entry name" value="CarbopepD_reg_2"/>
    <property type="match status" value="1"/>
</dbReference>
<dbReference type="Gene3D" id="2.40.170.20">
    <property type="entry name" value="TonB-dependent receptor, beta-barrel domain"/>
    <property type="match status" value="1"/>
</dbReference>
<dbReference type="SUPFAM" id="SSF49464">
    <property type="entry name" value="Carboxypeptidase regulatory domain-like"/>
    <property type="match status" value="1"/>
</dbReference>
<dbReference type="InterPro" id="IPR012910">
    <property type="entry name" value="Plug_dom"/>
</dbReference>
<proteinExistence type="inferred from homology"/>
<dbReference type="Pfam" id="PF07715">
    <property type="entry name" value="Plug"/>
    <property type="match status" value="1"/>
</dbReference>
<dbReference type="InterPro" id="IPR037066">
    <property type="entry name" value="Plug_dom_sf"/>
</dbReference>
<dbReference type="GO" id="GO:0009279">
    <property type="term" value="C:cell outer membrane"/>
    <property type="evidence" value="ECO:0007669"/>
    <property type="project" value="UniProtKB-SubCell"/>
</dbReference>
<dbReference type="EMBL" id="VWMK01000014">
    <property type="protein sequence ID" value="KAA3762989.1"/>
    <property type="molecule type" value="Genomic_DNA"/>
</dbReference>
<accession>A0A7J4XH39</accession>
<keyword evidence="6 7" id="KW-0998">Cell outer membrane</keyword>
<comment type="caution">
    <text evidence="9">The sequence shown here is derived from an EMBL/GenBank/DDBJ whole genome shotgun (WGS) entry which is preliminary data.</text>
</comment>
<dbReference type="InterPro" id="IPR036942">
    <property type="entry name" value="Beta-barrel_TonB_sf"/>
</dbReference>
<organism evidence="9 10">
    <name type="scientific">Bacteroides salyersiae</name>
    <dbReference type="NCBI Taxonomy" id="291644"/>
    <lineage>
        <taxon>Bacteria</taxon>
        <taxon>Pseudomonadati</taxon>
        <taxon>Bacteroidota</taxon>
        <taxon>Bacteroidia</taxon>
        <taxon>Bacteroidales</taxon>
        <taxon>Bacteroidaceae</taxon>
        <taxon>Bacteroides</taxon>
    </lineage>
</organism>
<dbReference type="SUPFAM" id="SSF56935">
    <property type="entry name" value="Porins"/>
    <property type="match status" value="1"/>
</dbReference>
<evidence type="ECO:0000259" key="8">
    <source>
        <dbReference type="Pfam" id="PF07715"/>
    </source>
</evidence>
<evidence type="ECO:0000313" key="9">
    <source>
        <dbReference type="EMBL" id="KAA3762989.1"/>
    </source>
</evidence>
<feature type="domain" description="TonB-dependent receptor plug" evidence="8">
    <location>
        <begin position="100"/>
        <end position="225"/>
    </location>
</feature>
<keyword evidence="9" id="KW-0675">Receptor</keyword>
<comment type="subcellular location">
    <subcellularLocation>
        <location evidence="1 7">Cell outer membrane</location>
        <topology evidence="1 7">Multi-pass membrane protein</topology>
    </subcellularLocation>
</comment>
<evidence type="ECO:0000256" key="1">
    <source>
        <dbReference type="ARBA" id="ARBA00004571"/>
    </source>
</evidence>
<dbReference type="InterPro" id="IPR008969">
    <property type="entry name" value="CarboxyPept-like_regulatory"/>
</dbReference>
<evidence type="ECO:0000256" key="2">
    <source>
        <dbReference type="ARBA" id="ARBA00022448"/>
    </source>
</evidence>
<evidence type="ECO:0000256" key="6">
    <source>
        <dbReference type="ARBA" id="ARBA00023237"/>
    </source>
</evidence>
<dbReference type="AlphaFoldDB" id="A0A7J4XH39"/>
<dbReference type="Proteomes" id="UP000422221">
    <property type="component" value="Unassembled WGS sequence"/>
</dbReference>
<sequence length="1052" mass="116879">MVNAQIKVTGTVYSEQNRETLIGATIIIEGTETGTITDLDGKFSIVCSTLPANIKVSYMGMDSKVVTVKSQNDLPLKIYLEETQNEIDEVVVIGYGTVKKSDLTGSVTSMKGSDVSNSHMLSLDQAMAGKMAGVNITNTSGEPGAGISIQIRGTGSINSDSEPLYVIDGAPISKDAGTGVGDPKGLSSAVFNPLSSLNPNDIQSIEILKDASATAIYGSRGANGVVLITTKSGMEGKPVVSFSTYVGVGSVSKKIDVLQGEDYLNYMKYEREDPDYIAKYDSLQNTPFYDWQDYLFKNSITQDYNIGIRGGTKTTKYSMSAAYTDQSGLVENSGFDRFTIRSRVDQNIGKRAKTGVNINFSKTSQDGVPSGGSKDTGADVFQQVLSYRPANVRFNSSDFDWDGELTGDYNLQTNPHDYVTTVQNRLSSVRTTANAYIQYDVIKDLQFKTSYNVDMINTNKEIFYGPSIAAGASVNGRGVNSWAKRFNWSWENILTYNKVFKKHHSLNAMMGYTMEKNSGRNFSIETTDYPAAYSDLTGGNVGLGLNIMAPDVKDYASTLLSYLGRVNYSYKSKYLFTASFRADGSSKFPKGNKFSYFPSAAIAWNIHREKFMQSLKTIDELKLRFSYGRTGNQGIPAYSSLSTYSNVYYSFNESGGIRPSSTLKPGIAVGSIANPDLTWETTEQYNVGFDMALFNNRLSLSVDAYYKKTFDLLLDKPLDYTTGFSTMMYNSGSLENKGIEFVVNSVNISNKDFSWTSSLNMSFNRNKILDLGENSALTFNAGNIYNEAFILEPGQAVGTMYGFIYDGVYQYKDYKNFYKNNDPSQGLLSIEQCREIYNRAKNGEEKLVLMDGQPKYAGDVPLPGSAKFRDVVGDDNNITTDDRTYIGNSEPKFTGGFVNKFNYKGFDLNIFLSFSYGGKLFVTNYYPVCGYNNRNILQSIYDEAWRPYRDSNEWPDYTIDSYKNLASSLFVENGSYLKIKDITLGYTLPTSWLEKVKISRARIYLTGQNLFTFTKFKWYDPEVASNNPITGGMYRFVYPSSRTIITGLSIDF</sequence>
<comment type="similarity">
    <text evidence="7">Belongs to the TonB-dependent receptor family.</text>
</comment>
<dbReference type="InterPro" id="IPR023997">
    <property type="entry name" value="TonB-dep_OMP_SusC/RagA_CS"/>
</dbReference>
<evidence type="ECO:0000256" key="4">
    <source>
        <dbReference type="ARBA" id="ARBA00022692"/>
    </source>
</evidence>
<reference evidence="9 10" key="1">
    <citation type="journal article" date="2019" name="Nat. Med.">
        <title>A library of human gut bacterial isolates paired with longitudinal multiomics data enables mechanistic microbiome research.</title>
        <authorList>
            <person name="Poyet M."/>
            <person name="Groussin M."/>
            <person name="Gibbons S.M."/>
            <person name="Avila-Pacheco J."/>
            <person name="Jiang X."/>
            <person name="Kearney S.M."/>
            <person name="Perrotta A.R."/>
            <person name="Berdy B."/>
            <person name="Zhao S."/>
            <person name="Lieberman T.D."/>
            <person name="Swanson P.K."/>
            <person name="Smith M."/>
            <person name="Roesemann S."/>
            <person name="Alexander J.E."/>
            <person name="Rich S.A."/>
            <person name="Livny J."/>
            <person name="Vlamakis H."/>
            <person name="Clish C."/>
            <person name="Bullock K."/>
            <person name="Deik A."/>
            <person name="Scott J."/>
            <person name="Pierce K.A."/>
            <person name="Xavier R.J."/>
            <person name="Alm E.J."/>
        </authorList>
    </citation>
    <scope>NUCLEOTIDE SEQUENCE [LARGE SCALE GENOMIC DNA]</scope>
    <source>
        <strain evidence="9 10">BIOML-A10</strain>
    </source>
</reference>
<dbReference type="Gene3D" id="2.60.40.1120">
    <property type="entry name" value="Carboxypeptidase-like, regulatory domain"/>
    <property type="match status" value="1"/>
</dbReference>
<evidence type="ECO:0000313" key="10">
    <source>
        <dbReference type="Proteomes" id="UP000422221"/>
    </source>
</evidence>
<dbReference type="NCBIfam" id="TIGR04057">
    <property type="entry name" value="SusC_RagA_signa"/>
    <property type="match status" value="1"/>
</dbReference>
<keyword evidence="2 7" id="KW-0813">Transport</keyword>
<keyword evidence="4 7" id="KW-0812">Transmembrane</keyword>
<evidence type="ECO:0000256" key="3">
    <source>
        <dbReference type="ARBA" id="ARBA00022452"/>
    </source>
</evidence>
<evidence type="ECO:0000256" key="5">
    <source>
        <dbReference type="ARBA" id="ARBA00023136"/>
    </source>
</evidence>
<gene>
    <name evidence="9" type="ORF">F3F73_14215</name>
</gene>
<keyword evidence="3 7" id="KW-1134">Transmembrane beta strand</keyword>
<dbReference type="InterPro" id="IPR039426">
    <property type="entry name" value="TonB-dep_rcpt-like"/>
</dbReference>
<protein>
    <submittedName>
        <fullName evidence="9">TonB-dependent receptor</fullName>
    </submittedName>
</protein>
<dbReference type="FunFam" id="2.170.130.10:FF:000008">
    <property type="entry name" value="SusC/RagA family TonB-linked outer membrane protein"/>
    <property type="match status" value="1"/>
</dbReference>
<dbReference type="NCBIfam" id="TIGR04056">
    <property type="entry name" value="OMP_RagA_SusC"/>
    <property type="match status" value="1"/>
</dbReference>
<name>A0A7J4XH39_9BACE</name>
<dbReference type="InterPro" id="IPR023996">
    <property type="entry name" value="TonB-dep_OMP_SusC/RagA"/>
</dbReference>
<evidence type="ECO:0000256" key="7">
    <source>
        <dbReference type="PROSITE-ProRule" id="PRU01360"/>
    </source>
</evidence>
<dbReference type="PROSITE" id="PS52016">
    <property type="entry name" value="TONB_DEPENDENT_REC_3"/>
    <property type="match status" value="1"/>
</dbReference>
<keyword evidence="5 7" id="KW-0472">Membrane</keyword>